<dbReference type="PROSITE" id="PS01096">
    <property type="entry name" value="PPIC_PPIASE_1"/>
    <property type="match status" value="1"/>
</dbReference>
<evidence type="ECO:0000256" key="3">
    <source>
        <dbReference type="ARBA" id="ARBA00022519"/>
    </source>
</evidence>
<evidence type="ECO:0000256" key="7">
    <source>
        <dbReference type="ARBA" id="ARBA00023186"/>
    </source>
</evidence>
<proteinExistence type="inferred from homology"/>
<keyword evidence="15" id="KW-1185">Reference proteome</keyword>
<dbReference type="RefSeq" id="WP_092219286.1">
    <property type="nucleotide sequence ID" value="NZ_FNJI01000002.1"/>
</dbReference>
<keyword evidence="7" id="KW-0143">Chaperone</keyword>
<evidence type="ECO:0000259" key="13">
    <source>
        <dbReference type="PROSITE" id="PS50198"/>
    </source>
</evidence>
<dbReference type="PANTHER" id="PTHR47529">
    <property type="entry name" value="PEPTIDYL-PROLYL CIS-TRANS ISOMERASE D"/>
    <property type="match status" value="1"/>
</dbReference>
<keyword evidence="11" id="KW-0697">Rotamase</keyword>
<keyword evidence="6 12" id="KW-0472">Membrane</keyword>
<feature type="domain" description="PpiC" evidence="13">
    <location>
        <begin position="265"/>
        <end position="366"/>
    </location>
</feature>
<evidence type="ECO:0000313" key="14">
    <source>
        <dbReference type="EMBL" id="SDO50542.1"/>
    </source>
</evidence>
<evidence type="ECO:0000256" key="8">
    <source>
        <dbReference type="ARBA" id="ARBA00038408"/>
    </source>
</evidence>
<dbReference type="SUPFAM" id="SSF109998">
    <property type="entry name" value="Triger factor/SurA peptide-binding domain-like"/>
    <property type="match status" value="1"/>
</dbReference>
<dbReference type="STRING" id="91360.SAMN05660330_00428"/>
<name>A0A1H0K451_9BACT</name>
<keyword evidence="5 12" id="KW-1133">Transmembrane helix</keyword>
<gene>
    <name evidence="14" type="ORF">SAMN05660330_00428</name>
</gene>
<dbReference type="GO" id="GO:0003755">
    <property type="term" value="F:peptidyl-prolyl cis-trans isomerase activity"/>
    <property type="evidence" value="ECO:0007669"/>
    <property type="project" value="UniProtKB-KW"/>
</dbReference>
<evidence type="ECO:0000313" key="15">
    <source>
        <dbReference type="Proteomes" id="UP000199073"/>
    </source>
</evidence>
<dbReference type="AlphaFoldDB" id="A0A1H0K451"/>
<dbReference type="PANTHER" id="PTHR47529:SF1">
    <property type="entry name" value="PERIPLASMIC CHAPERONE PPID"/>
    <property type="match status" value="1"/>
</dbReference>
<comment type="similarity">
    <text evidence="8">Belongs to the PpiD chaperone family.</text>
</comment>
<evidence type="ECO:0000256" key="2">
    <source>
        <dbReference type="ARBA" id="ARBA00022475"/>
    </source>
</evidence>
<keyword evidence="4 12" id="KW-0812">Transmembrane</keyword>
<dbReference type="InterPro" id="IPR052029">
    <property type="entry name" value="PpiD_chaperone"/>
</dbReference>
<evidence type="ECO:0000256" key="6">
    <source>
        <dbReference type="ARBA" id="ARBA00023136"/>
    </source>
</evidence>
<evidence type="ECO:0000256" key="11">
    <source>
        <dbReference type="PROSITE-ProRule" id="PRU00278"/>
    </source>
</evidence>
<evidence type="ECO:0000256" key="10">
    <source>
        <dbReference type="ARBA" id="ARBA00042775"/>
    </source>
</evidence>
<protein>
    <recommendedName>
        <fullName evidence="9">Periplasmic chaperone PpiD</fullName>
    </recommendedName>
    <alternativeName>
        <fullName evidence="10">Periplasmic folding chaperone</fullName>
    </alternativeName>
</protein>
<dbReference type="SUPFAM" id="SSF54534">
    <property type="entry name" value="FKBP-like"/>
    <property type="match status" value="1"/>
</dbReference>
<dbReference type="OrthoDB" id="9812372at2"/>
<evidence type="ECO:0000256" key="9">
    <source>
        <dbReference type="ARBA" id="ARBA00040743"/>
    </source>
</evidence>
<dbReference type="InterPro" id="IPR027304">
    <property type="entry name" value="Trigger_fact/SurA_dom_sf"/>
</dbReference>
<dbReference type="Pfam" id="PF13616">
    <property type="entry name" value="Rotamase_3"/>
    <property type="match status" value="1"/>
</dbReference>
<evidence type="ECO:0000256" key="1">
    <source>
        <dbReference type="ARBA" id="ARBA00004382"/>
    </source>
</evidence>
<comment type="subcellular location">
    <subcellularLocation>
        <location evidence="1">Cell inner membrane</location>
        <topology evidence="1">Single-pass type II membrane protein</topology>
        <orientation evidence="1">Periplasmic side</orientation>
    </subcellularLocation>
</comment>
<dbReference type="Gene3D" id="1.10.4030.10">
    <property type="entry name" value="Porin chaperone SurA, peptide-binding domain"/>
    <property type="match status" value="1"/>
</dbReference>
<dbReference type="InterPro" id="IPR046357">
    <property type="entry name" value="PPIase_dom_sf"/>
</dbReference>
<dbReference type="Pfam" id="PF13624">
    <property type="entry name" value="SurA_N_3"/>
    <property type="match status" value="1"/>
</dbReference>
<accession>A0A1H0K451</accession>
<dbReference type="EMBL" id="FNJI01000002">
    <property type="protein sequence ID" value="SDO50542.1"/>
    <property type="molecule type" value="Genomic_DNA"/>
</dbReference>
<dbReference type="GO" id="GO:0005886">
    <property type="term" value="C:plasma membrane"/>
    <property type="evidence" value="ECO:0007669"/>
    <property type="project" value="UniProtKB-SubCell"/>
</dbReference>
<dbReference type="InterPro" id="IPR023058">
    <property type="entry name" value="PPIase_PpiC_CS"/>
</dbReference>
<organism evidence="14 15">
    <name type="scientific">Desulforhopalus singaporensis</name>
    <dbReference type="NCBI Taxonomy" id="91360"/>
    <lineage>
        <taxon>Bacteria</taxon>
        <taxon>Pseudomonadati</taxon>
        <taxon>Thermodesulfobacteriota</taxon>
        <taxon>Desulfobulbia</taxon>
        <taxon>Desulfobulbales</taxon>
        <taxon>Desulfocapsaceae</taxon>
        <taxon>Desulforhopalus</taxon>
    </lineage>
</organism>
<evidence type="ECO:0000256" key="5">
    <source>
        <dbReference type="ARBA" id="ARBA00022989"/>
    </source>
</evidence>
<evidence type="ECO:0000256" key="4">
    <source>
        <dbReference type="ARBA" id="ARBA00022692"/>
    </source>
</evidence>
<dbReference type="InterPro" id="IPR000297">
    <property type="entry name" value="PPIase_PpiC"/>
</dbReference>
<sequence length="631" mass="71391">MLQFLRKKAQSTIIQIIVVVIALVFIFWGVGTNLRGDRQSALKINDEEISFQEFQRAYDRAYEQMSNQFGGNIPKGLAEALNIKQQVINQLIQTSLLRQGAAAMGIHVSDEEVRLAIEDMVQFQDDGRFSIEKYKTVLAANRMAPTKFEASMKVDRLSQMASREVANFVAIATDFEIEDLYSRINEKIDLQYITVEPSRFEDKVEINDTLLTDWFATVKDNYKTEPQIKLKYLTFTYDTIGRKIEVEDAKVEEYYRANLNDFKVAEQRRARHIIFQAGPDDSKQVHQEKKQEAEAILKRAKDGEDFAELAAGFSEGPSRQTGGDLGFFTKESMVPPFSDAVFSLAPGQISDVVKTQFGYHVIKLEEIKPAATKPLAAVKEQIVAILQQKEAQRFAFQLANSAYEGIIGAGSLDKYGENNKDAEIKESDFFARENSPDQLGKDPKFLQQIFALNKSELSSLVKGDTGYGIFFIEDMIEPTIPEFKVIKDTLAKDFRVAESKNLAKAEADKLLEQLKNGKELAVIGTENNYEVHDSGPLTQNGQNNESEFPESLINNGFLLSSTSPYPDTPGMVDDTYYVYLLSGRELPKMKEDEDDAERIRQVLLQYKRQQLLTAWLQNLEAKAQITRHASL</sequence>
<dbReference type="Gene3D" id="3.10.50.40">
    <property type="match status" value="1"/>
</dbReference>
<dbReference type="Proteomes" id="UP000199073">
    <property type="component" value="Unassembled WGS sequence"/>
</dbReference>
<keyword evidence="11 14" id="KW-0413">Isomerase</keyword>
<reference evidence="14 15" key="1">
    <citation type="submission" date="2016-10" db="EMBL/GenBank/DDBJ databases">
        <authorList>
            <person name="de Groot N.N."/>
        </authorList>
    </citation>
    <scope>NUCLEOTIDE SEQUENCE [LARGE SCALE GENOMIC DNA]</scope>
    <source>
        <strain evidence="14 15">DSM 12130</strain>
    </source>
</reference>
<keyword evidence="3" id="KW-0997">Cell inner membrane</keyword>
<evidence type="ECO:0000256" key="12">
    <source>
        <dbReference type="SAM" id="Phobius"/>
    </source>
</evidence>
<feature type="transmembrane region" description="Helical" evidence="12">
    <location>
        <begin position="12"/>
        <end position="30"/>
    </location>
</feature>
<dbReference type="PROSITE" id="PS50198">
    <property type="entry name" value="PPIC_PPIASE_2"/>
    <property type="match status" value="1"/>
</dbReference>
<keyword evidence="2" id="KW-1003">Cell membrane</keyword>